<keyword evidence="2" id="KW-1185">Reference proteome</keyword>
<protein>
    <submittedName>
        <fullName evidence="1">Uncharacterized protein</fullName>
    </submittedName>
</protein>
<sequence>MVLNTKSPLCLNLMGLTRSRCFERTKTFRFQLFWFVPPKRLRRHQASVRAAKNAKSSIFKTGSKSAVVSLPELEE</sequence>
<name>A0ABR1DE33_NECAM</name>
<evidence type="ECO:0000313" key="1">
    <source>
        <dbReference type="EMBL" id="KAK6748724.1"/>
    </source>
</evidence>
<proteinExistence type="predicted"/>
<dbReference type="EMBL" id="JAVFWL010000004">
    <property type="protein sequence ID" value="KAK6748724.1"/>
    <property type="molecule type" value="Genomic_DNA"/>
</dbReference>
<accession>A0ABR1DE33</accession>
<dbReference type="Proteomes" id="UP001303046">
    <property type="component" value="Unassembled WGS sequence"/>
</dbReference>
<comment type="caution">
    <text evidence="1">The sequence shown here is derived from an EMBL/GenBank/DDBJ whole genome shotgun (WGS) entry which is preliminary data.</text>
</comment>
<evidence type="ECO:0000313" key="2">
    <source>
        <dbReference type="Proteomes" id="UP001303046"/>
    </source>
</evidence>
<reference evidence="1 2" key="1">
    <citation type="submission" date="2023-08" db="EMBL/GenBank/DDBJ databases">
        <title>A Necator americanus chromosomal reference genome.</title>
        <authorList>
            <person name="Ilik V."/>
            <person name="Petrzelkova K.J."/>
            <person name="Pardy F."/>
            <person name="Fuh T."/>
            <person name="Niatou-Singa F.S."/>
            <person name="Gouil Q."/>
            <person name="Baker L."/>
            <person name="Ritchie M.E."/>
            <person name="Jex A.R."/>
            <person name="Gazzola D."/>
            <person name="Li H."/>
            <person name="Toshio Fujiwara R."/>
            <person name="Zhan B."/>
            <person name="Aroian R.V."/>
            <person name="Pafco B."/>
            <person name="Schwarz E.M."/>
        </authorList>
    </citation>
    <scope>NUCLEOTIDE SEQUENCE [LARGE SCALE GENOMIC DNA]</scope>
    <source>
        <strain evidence="1 2">Aroian</strain>
        <tissue evidence="1">Whole animal</tissue>
    </source>
</reference>
<gene>
    <name evidence="1" type="primary">Necator_chrIV.g14674</name>
    <name evidence="1" type="ORF">RB195_001379</name>
</gene>
<organism evidence="1 2">
    <name type="scientific">Necator americanus</name>
    <name type="common">Human hookworm</name>
    <dbReference type="NCBI Taxonomy" id="51031"/>
    <lineage>
        <taxon>Eukaryota</taxon>
        <taxon>Metazoa</taxon>
        <taxon>Ecdysozoa</taxon>
        <taxon>Nematoda</taxon>
        <taxon>Chromadorea</taxon>
        <taxon>Rhabditida</taxon>
        <taxon>Rhabditina</taxon>
        <taxon>Rhabditomorpha</taxon>
        <taxon>Strongyloidea</taxon>
        <taxon>Ancylostomatidae</taxon>
        <taxon>Bunostominae</taxon>
        <taxon>Necator</taxon>
    </lineage>
</organism>